<name>A0A565BZB7_9BRAS</name>
<organism evidence="3 4">
    <name type="scientific">Arabis nemorensis</name>
    <dbReference type="NCBI Taxonomy" id="586526"/>
    <lineage>
        <taxon>Eukaryota</taxon>
        <taxon>Viridiplantae</taxon>
        <taxon>Streptophyta</taxon>
        <taxon>Embryophyta</taxon>
        <taxon>Tracheophyta</taxon>
        <taxon>Spermatophyta</taxon>
        <taxon>Magnoliopsida</taxon>
        <taxon>eudicotyledons</taxon>
        <taxon>Gunneridae</taxon>
        <taxon>Pentapetalae</taxon>
        <taxon>rosids</taxon>
        <taxon>malvids</taxon>
        <taxon>Brassicales</taxon>
        <taxon>Brassicaceae</taxon>
        <taxon>Arabideae</taxon>
        <taxon>Arabis</taxon>
    </lineage>
</organism>
<proteinExistence type="predicted"/>
<reference evidence="3" key="1">
    <citation type="submission" date="2019-07" db="EMBL/GenBank/DDBJ databases">
        <authorList>
            <person name="Dittberner H."/>
        </authorList>
    </citation>
    <scope>NUCLEOTIDE SEQUENCE [LARGE SCALE GENOMIC DNA]</scope>
</reference>
<evidence type="ECO:0000256" key="2">
    <source>
        <dbReference type="ARBA" id="ARBA00023027"/>
    </source>
</evidence>
<evidence type="ECO:0000313" key="3">
    <source>
        <dbReference type="EMBL" id="VVB06681.1"/>
    </source>
</evidence>
<comment type="caution">
    <text evidence="3">The sequence shown here is derived from an EMBL/GenBank/DDBJ whole genome shotgun (WGS) entry which is preliminary data.</text>
</comment>
<dbReference type="Proteomes" id="UP000489600">
    <property type="component" value="Unassembled WGS sequence"/>
</dbReference>
<dbReference type="PANTHER" id="PTHR13871">
    <property type="entry name" value="THIOREDOXIN"/>
    <property type="match status" value="1"/>
</dbReference>
<evidence type="ECO:0000313" key="4">
    <source>
        <dbReference type="Proteomes" id="UP000489600"/>
    </source>
</evidence>
<dbReference type="GO" id="GO:0016491">
    <property type="term" value="F:oxidoreductase activity"/>
    <property type="evidence" value="ECO:0007669"/>
    <property type="project" value="UniProtKB-KW"/>
</dbReference>
<dbReference type="PANTHER" id="PTHR13871:SF96">
    <property type="entry name" value="THIOREDOXIN DOMAIN-CONTAINING PROTEIN"/>
    <property type="match status" value="1"/>
</dbReference>
<keyword evidence="4" id="KW-1185">Reference proteome</keyword>
<evidence type="ECO:0000256" key="1">
    <source>
        <dbReference type="ARBA" id="ARBA00023002"/>
    </source>
</evidence>
<dbReference type="OrthoDB" id="409136at2759"/>
<accession>A0A565BZB7</accession>
<dbReference type="AlphaFoldDB" id="A0A565BZB7"/>
<sequence length="99" mass="11073">MINDQGKVLGIENSVDVIRSYGADAYPFTRERMKDIIEEEDIARREQALTSVLVSPSRDFVISQHGTKVPVSELEGKTIGLLFSVASYKRLKSMLLGWA</sequence>
<dbReference type="InterPro" id="IPR052259">
    <property type="entry name" value="Nucleoredoxin-like"/>
</dbReference>
<keyword evidence="2" id="KW-0520">NAD</keyword>
<dbReference type="EMBL" id="CABITT030000005">
    <property type="protein sequence ID" value="VVB06681.1"/>
    <property type="molecule type" value="Genomic_DNA"/>
</dbReference>
<gene>
    <name evidence="3" type="ORF">ANE_LOCUS17125</name>
</gene>
<keyword evidence="1" id="KW-0560">Oxidoreductase</keyword>
<protein>
    <submittedName>
        <fullName evidence="3">Uncharacterized protein</fullName>
    </submittedName>
</protein>